<organism evidence="5 6">
    <name type="scientific">Dentiscutata erythropus</name>
    <dbReference type="NCBI Taxonomy" id="1348616"/>
    <lineage>
        <taxon>Eukaryota</taxon>
        <taxon>Fungi</taxon>
        <taxon>Fungi incertae sedis</taxon>
        <taxon>Mucoromycota</taxon>
        <taxon>Glomeromycotina</taxon>
        <taxon>Glomeromycetes</taxon>
        <taxon>Diversisporales</taxon>
        <taxon>Gigasporaceae</taxon>
        <taxon>Dentiscutata</taxon>
    </lineage>
</organism>
<evidence type="ECO:0000313" key="6">
    <source>
        <dbReference type="Proteomes" id="UP000789405"/>
    </source>
</evidence>
<name>A0A9N9GEK2_9GLOM</name>
<dbReference type="SUPFAM" id="SSF52540">
    <property type="entry name" value="P-loop containing nucleoside triphosphate hydrolases"/>
    <property type="match status" value="1"/>
</dbReference>
<dbReference type="InterPro" id="IPR045379">
    <property type="entry name" value="Crinkler_N"/>
</dbReference>
<evidence type="ECO:0000313" key="5">
    <source>
        <dbReference type="EMBL" id="CAG8596882.1"/>
    </source>
</evidence>
<dbReference type="Pfam" id="PF20147">
    <property type="entry name" value="Crinkler"/>
    <property type="match status" value="1"/>
</dbReference>
<dbReference type="GO" id="GO:0043657">
    <property type="term" value="C:host cell"/>
    <property type="evidence" value="ECO:0007669"/>
    <property type="project" value="UniProtKB-SubCell"/>
</dbReference>
<feature type="domain" description="Crinkler effector protein N-terminal" evidence="4">
    <location>
        <begin position="33"/>
        <end position="134"/>
    </location>
</feature>
<comment type="caution">
    <text evidence="5">The sequence shown here is derived from an EMBL/GenBank/DDBJ whole genome shotgun (WGS) entry which is preliminary data.</text>
</comment>
<dbReference type="GO" id="GO:0005576">
    <property type="term" value="C:extracellular region"/>
    <property type="evidence" value="ECO:0007669"/>
    <property type="project" value="UniProtKB-SubCell"/>
</dbReference>
<evidence type="ECO:0000256" key="2">
    <source>
        <dbReference type="ARBA" id="ARBA00004613"/>
    </source>
</evidence>
<proteinExistence type="predicted"/>
<keyword evidence="3" id="KW-0964">Secreted</keyword>
<dbReference type="AlphaFoldDB" id="A0A9N9GEK2"/>
<evidence type="ECO:0000256" key="3">
    <source>
        <dbReference type="ARBA" id="ARBA00022525"/>
    </source>
</evidence>
<gene>
    <name evidence="5" type="ORF">DERYTH_LOCUS7440</name>
</gene>
<evidence type="ECO:0000259" key="4">
    <source>
        <dbReference type="Pfam" id="PF20147"/>
    </source>
</evidence>
<dbReference type="OrthoDB" id="158739at2759"/>
<dbReference type="InterPro" id="IPR027417">
    <property type="entry name" value="P-loop_NTPase"/>
</dbReference>
<evidence type="ECO:0000256" key="1">
    <source>
        <dbReference type="ARBA" id="ARBA00004340"/>
    </source>
</evidence>
<protein>
    <submittedName>
        <fullName evidence="5">1962_t:CDS:1</fullName>
    </submittedName>
</protein>
<comment type="subcellular location">
    <subcellularLocation>
        <location evidence="1">Host cell</location>
    </subcellularLocation>
    <subcellularLocation>
        <location evidence="2">Secreted</location>
    </subcellularLocation>
</comment>
<keyword evidence="6" id="KW-1185">Reference proteome</keyword>
<sequence length="531" mass="61211">MSKITVLYYRFYKLMVFNKFYSNESRNLKIRQIFCLVLGDVIETTFPVVIDKNMTVAHLKELIKQEIAPHYNNIPAYKFDLLKVDIPISKENLYKKIDVENINEYENENLLLNITMKEVFYEGLENNNIRIIIKPPDPEESDEGRDGLMVISPIRLKQIVECVESNKITLLRGPPSSGKTTLGQMLRDHFEALKHISIYISLAGISGGPEIYDVKLFDDYWMNEVGFSWTEISECKDIVYVFIDEIQVIYGNGAPFFWGDLKKLSSSSPDFNIPESVQKAIFNITGGHPGLYRFILTALRNQFHENGRTADMLRFLASSSLWDCILGNARAFHWICDWSITKEESEFIRRKILYYQNNVPFSADYAVSPVVKKFIKIGLFSTIGPNEQIQFTAPIMRVILSHYLFTAPLNFESLPARTFDEFLLRTIERMNPDNLRQLLGKGCDNDSYLYERSWQMEWYRTAVSVVPAGTSISADVGAVFGSVGFLDFYINGELCWGVELTREGNRLNEHAERFETNDTYADIPLKQWAIL</sequence>
<reference evidence="5" key="1">
    <citation type="submission" date="2021-06" db="EMBL/GenBank/DDBJ databases">
        <authorList>
            <person name="Kallberg Y."/>
            <person name="Tangrot J."/>
            <person name="Rosling A."/>
        </authorList>
    </citation>
    <scope>NUCLEOTIDE SEQUENCE</scope>
    <source>
        <strain evidence="5">MA453B</strain>
    </source>
</reference>
<accession>A0A9N9GEK2</accession>
<dbReference type="EMBL" id="CAJVPY010003624">
    <property type="protein sequence ID" value="CAG8596882.1"/>
    <property type="molecule type" value="Genomic_DNA"/>
</dbReference>
<dbReference type="Proteomes" id="UP000789405">
    <property type="component" value="Unassembled WGS sequence"/>
</dbReference>